<evidence type="ECO:0000313" key="2">
    <source>
        <dbReference type="EMBL" id="KAH6593864.1"/>
    </source>
</evidence>
<protein>
    <recommendedName>
        <fullName evidence="4">G-protein coupled receptors family 1 profile domain-containing protein</fullName>
    </recommendedName>
</protein>
<keyword evidence="3" id="KW-1185">Reference proteome</keyword>
<keyword evidence="1" id="KW-0812">Transmembrane</keyword>
<name>A0ABQ8F8L5_9FUNG</name>
<keyword evidence="1" id="KW-0472">Membrane</keyword>
<dbReference type="Proteomes" id="UP001648503">
    <property type="component" value="Unassembled WGS sequence"/>
</dbReference>
<keyword evidence="1" id="KW-1133">Transmembrane helix</keyword>
<proteinExistence type="predicted"/>
<feature type="transmembrane region" description="Helical" evidence="1">
    <location>
        <begin position="134"/>
        <end position="156"/>
    </location>
</feature>
<feature type="transmembrane region" description="Helical" evidence="1">
    <location>
        <begin position="176"/>
        <end position="193"/>
    </location>
</feature>
<dbReference type="EMBL" id="JAFCIX010000344">
    <property type="protein sequence ID" value="KAH6593864.1"/>
    <property type="molecule type" value="Genomic_DNA"/>
</dbReference>
<feature type="transmembrane region" description="Helical" evidence="1">
    <location>
        <begin position="47"/>
        <end position="67"/>
    </location>
</feature>
<comment type="caution">
    <text evidence="2">The sequence shown here is derived from an EMBL/GenBank/DDBJ whole genome shotgun (WGS) entry which is preliminary data.</text>
</comment>
<feature type="transmembrane region" description="Helical" evidence="1">
    <location>
        <begin position="79"/>
        <end position="104"/>
    </location>
</feature>
<evidence type="ECO:0000256" key="1">
    <source>
        <dbReference type="SAM" id="Phobius"/>
    </source>
</evidence>
<feature type="transmembrane region" description="Helical" evidence="1">
    <location>
        <begin position="16"/>
        <end position="35"/>
    </location>
</feature>
<gene>
    <name evidence="2" type="ORF">BASA50_007090</name>
</gene>
<reference evidence="2 3" key="1">
    <citation type="submission" date="2021-02" db="EMBL/GenBank/DDBJ databases">
        <title>Variation within the Batrachochytrium salamandrivorans European outbreak.</title>
        <authorList>
            <person name="Kelly M."/>
            <person name="Pasmans F."/>
            <person name="Shea T.P."/>
            <person name="Munoz J.F."/>
            <person name="Carranza S."/>
            <person name="Cuomo C.A."/>
            <person name="Martel A."/>
        </authorList>
    </citation>
    <scope>NUCLEOTIDE SEQUENCE [LARGE SCALE GENOMIC DNA]</scope>
    <source>
        <strain evidence="2 3">AMFP18/2</strain>
    </source>
</reference>
<organism evidence="2 3">
    <name type="scientific">Batrachochytrium salamandrivorans</name>
    <dbReference type="NCBI Taxonomy" id="1357716"/>
    <lineage>
        <taxon>Eukaryota</taxon>
        <taxon>Fungi</taxon>
        <taxon>Fungi incertae sedis</taxon>
        <taxon>Chytridiomycota</taxon>
        <taxon>Chytridiomycota incertae sedis</taxon>
        <taxon>Chytridiomycetes</taxon>
        <taxon>Rhizophydiales</taxon>
        <taxon>Rhizophydiales incertae sedis</taxon>
        <taxon>Batrachochytrium</taxon>
    </lineage>
</organism>
<evidence type="ECO:0000313" key="3">
    <source>
        <dbReference type="Proteomes" id="UP001648503"/>
    </source>
</evidence>
<accession>A0ABQ8F8L5</accession>
<sequence length="258" mass="28366">MSASLQFDIMSLPIEYAAAVVTILGIAITPVFCVWASQRYYRRPSRFFLMLCICVLLSFILEIIRLVPPNIAPATTKLFDIISTFLLLAVVADFVQGFVAITYLSNTIIKVYARDSHHVETTDAVKRGILRTRIYLSILIAVILSLDLIAIVMGLFSAPAHTTLSIRLRTLTAGHQIGFAVAPFHTIGATVLLEHMRDFKNVAEKYHAHALEKITNRSEESNKHSGAFLLTPPVTNTGISAPPCTIASNQTHSTSSVE</sequence>
<evidence type="ECO:0008006" key="4">
    <source>
        <dbReference type="Google" id="ProtNLM"/>
    </source>
</evidence>